<dbReference type="EMBL" id="CAJOBF010001103">
    <property type="protein sequence ID" value="CAF3913421.1"/>
    <property type="molecule type" value="Genomic_DNA"/>
</dbReference>
<dbReference type="Pfam" id="PF12340">
    <property type="entry name" value="DUF3638"/>
    <property type="match status" value="1"/>
</dbReference>
<dbReference type="PANTHER" id="PTHR13367:SF33">
    <property type="entry name" value="P-LOOP CONTAINING NUCLEOSIDE TRIPHOSPHATE HYDROLASE PROTEIN"/>
    <property type="match status" value="1"/>
</dbReference>
<protein>
    <recommendedName>
        <fullName evidence="2">ubiquitinyl hydrolase 1</fullName>
        <ecNumber evidence="2">3.4.19.12</ecNumber>
    </recommendedName>
</protein>
<keyword evidence="4" id="KW-0833">Ubl conjugation pathway</keyword>
<sequence length="3161" mass="370666">MPHGCKNVRQFQELNESILNHLFLPFYLPSSAEADFCIRSNHRNEYMILECVDEFLNSMDRTMMLPIIQVLIDCTQNWSMLQKMHQLSGFNLQLAIEKLTCGSFLSLYFHAQNASILIEIDENNSNQALISSWQVLLPTDAVTSFVQPHLSRFPTTVYRLFDRSYLSTTVHCELLMDFMKNPIEYSKAHKASREINETKDVPMSHYVCQWWIQRLPDIKVEHNSNTFVQFSKKHRDQVRWNTGPKPFRRSGLWMTIKVVFQTILTKHFGHIGVAIYKLLITHFLTHIISTRYNSVNSVVSVDLLVHCIRKILRRLNKIESLLSSIDSNDVNKWIQLTKNEIQKKIKEIFPTMDWQSSIRINEKQLLIDSNLNDTELYRHSCETLKKYLNSTDSKMSNATLPNFRNYDDTMNVDEDFFMPSFGVLTNQFKYTIGTALTRMEIWAISWSERWIDRPPSSGRETEHFQMLAQFFDHYQSQALKYYCSNNDETDPIGYSQFILTSLTIICAMHHKLCQDQRFERLKSHCIDIPNVIDLFEYLVLLNREDMIRARNLYDYFQKFTHQSNPDILTDIEAENSFGVYFASHSTKMTNILRKIQTQSEQDKKHKIQEVQKAKDKYTRLMNSINGFPCKCYGELYSDQCRRCRIEQQANNIGVSIYECPIPSKRASALAVMFELRMPIEVRCYRDVVWQFANRFQLQPINRMYEWLKVRPHSNKLESYFTGPNNYKVKLVSSTNSITQSHGADPSIALAAIDDFLYENSLQVELSPTHSLTFQDECRLLTPQLNHLDYKHLQFSIESTQFVQNRVIADVSQMEQRLKPNLLIEFGSFRSGHRLQWWNLLTILELDSLPLGEESVAILIIHSILQYGPVTENPDGLVSKWCSESHQQLLDDNFVDELILRLNRHLDECTSLWQNELVLVVITTITMRILTMCNSTREKNVADLALKCRRIGEKWIDLISTSIQTMSSSRFDEIENLRRAMVTVNIACLLTFSTHTRVLSSNQHITSLLKAATNTNENLILSKNHMYMSNFLKYLIRFIERLLVPIQPTVAEILKKSSYQSLNDFSATHWAVIRTEFSFDGEWKKRNNDIYDGWYDGQYESTCLSINCLKGIFLVNGMSISYLPEKIISNELYIRIFEHYIFPIQIAAAPNTYITRYSYFGDERVQYEFYFDDQLNRLIVCERHIQTNEIFELIPPACFDNELPAKFISEYSHWKNIKNSIVEFRPIHFQDPDFLNYKPYVLNIETGYVTTTETLKLQILINRSSSLFQNLFRQYFHRIDEQPYVYMMNDDASNIIERKKSETDAVIHIHLSRLAIAFKYNINSNCFISREYSDMCIDEDQWIGTLTGLNSGLLLSPIKVNTHSHENFKFRKLIVPFGHVSARQRSSVEHQTVTIQRSPSMTYAHQYFVFVLNDRLRIIQSTDCPTGWLYLALLHALTSHHLPDQYTEMTGMERAFQLLNSAGCWTDQPFDSLSLNILRQIAFISPKANYHRHSSLSCMQKIDWNCHSIPYSLQHCGYYLIAKKMIHASEKFNFMHPLLYPDETSKLGEEHEYDERLLTKLYWDYRNSYNPTARLSPEIETEMLNTRNEERYQPMPGYNSSFIVNHEHIQLVNDMYCRGDVYLKEISKISCFPLCQWLTDEYSLANVWVGLLKLADSIKTTEASNISDDIQRFELLLDFLRYISSKRGIRPFYLQMLNTVLHVPTISMKSVVFPPFTQYSNIQHITVTMSDIGFNISHSASERKTIIDEVKHCFEIGHVYKDQYHLTTSEEKNQIKFLLKSWHLNSKLHSFLTNVQNLICSSHLIPLKTLVAVYPQQFLLKSLEDHYQIEIISTNKQIDQKLLLNAQRKYLYPNSDFVLKSIISLETMNQHKEFPAEIFSAIDEQQNDLSEIGNYFKNHFTESWKQLQAAATEQKEYPSREKLIEILQSYYRESAQFWKELIASITHSHEQFFRIGLVPRTNPTILISIFQQIWLKEEYLNKSTATLLLILTKDQRILLGGLMVNWIVEQQIERTLDFVSHNKQEEFEKELSNTPHVNWIPSKHLPWLIFELEMNITIREIQVDVARHMMQSKLSPDDPTIRNIVMQMNMGEGKTSIIIPMLALSLCSPLSSLVRIVILKSLFPMNYQSLRLKLGALLNRRIFSFSCRRDMNFNNLQINQIFDRFEHGLRNCDVILVTPEDILSFDLLTIDTCRRHEFDTGRSMLIVQRWLKKFIRDVLDESDEILHCKYQLIYTVGHQQQVDGGVERWELIQWILSSVKKFALSISQSDQNGVFYKSPERKSGFPEFRLLSYEPFPKLCAKIANDWLNQRSYRNTDQQCILSFILDTNTSLDTLGDRFSSDDLQMFLIIRGLLSSEVLYFAFKKRYRVNYGVNINSNFKRLMAVPFRAKDVPAERTEFGHPDIALVLTQLSYYYSGLNDAQMFQCFDRLNREEQDPELIYAEWISHEDDNDTPQSIKQQWKKISLKDCQQEIRQLFFTLRFNMSIINYFLNYFVFPREAKQFSYKLVASAWNFSPAERTNIITGFSGTNDTQLLLPVGIHQCDLPQLQKTDAVVINNLLQPENENYRYLPVYANLEAILYEITNYKPMINVILDVGALLIEGTNREIAMKWLKLSDKNKIDYAVYFEFDCVVVCDRQFQHHSFLTSPASEQLDRCVIYLDEVHTRGTDFKFPNGFTAAVTLGNGVTKDRFVQACMRMRRLGNGHSLAFWSSDEVHRHIVLLKRNLLKQNPHNLNDSFELKDILRWVYENTQLATWDGLHHWAVQSISYQRRVSAFQNIQWMNHLQIYTNEMMEELAEKCLEPEIVELKSMYGQSKVRRTISEIYTIGYQHANIVGSEEIHNVVLKRMLVYGGLKQCLSQFLDEEQQRELEQELEQEYEKEEEQKSIRSVRPCLSILHDEIKRLCDLDEPMLNLAELPLVFRPLAYAFIDSTFFEICQSDSWQPNFWISAEFQRVIEPDGDVLDPFLRSPRWVMVYRKQHIIFVNAFEANWLMGQLQYLYHQKTFKGPVSTSLRLLLPRLKRNQSIFVNTPTLTIPPFIESNHDIIPLDWIVALFIFNGTAYFETVDEQTAYCQYLALCPKIRTPIEENAFESDWISVDGFVKEPEHRRQLQIDRARFNSNPLAFIKRLFTHRNNTSAYRMSHIGSIIFNSLKLLLPEQDKI</sequence>
<evidence type="ECO:0000256" key="1">
    <source>
        <dbReference type="ARBA" id="ARBA00000707"/>
    </source>
</evidence>
<dbReference type="InterPro" id="IPR051346">
    <property type="entry name" value="OTU_Deubiquitinase"/>
</dbReference>
<dbReference type="SUPFAM" id="SSF52540">
    <property type="entry name" value="P-loop containing nucleoside triphosphate hydrolases"/>
    <property type="match status" value="1"/>
</dbReference>
<evidence type="ECO:0000313" key="12">
    <source>
        <dbReference type="Proteomes" id="UP000663887"/>
    </source>
</evidence>
<evidence type="ECO:0000256" key="5">
    <source>
        <dbReference type="ARBA" id="ARBA00022801"/>
    </source>
</evidence>
<dbReference type="EC" id="3.4.19.12" evidence="2"/>
<feature type="domain" description="DUF6606" evidence="9">
    <location>
        <begin position="18"/>
        <end position="288"/>
    </location>
</feature>
<evidence type="ECO:0000313" key="10">
    <source>
        <dbReference type="EMBL" id="CAF2028225.1"/>
    </source>
</evidence>
<evidence type="ECO:0000259" key="8">
    <source>
        <dbReference type="Pfam" id="PF12359"/>
    </source>
</evidence>
<comment type="catalytic activity">
    <reaction evidence="1">
        <text>Thiol-dependent hydrolysis of ester, thioester, amide, peptide and isopeptide bonds formed by the C-terminal Gly of ubiquitin (a 76-residue protein attached to proteins as an intracellular targeting signal).</text>
        <dbReference type="EC" id="3.4.19.12"/>
    </reaction>
</comment>
<proteinExistence type="predicted"/>
<dbReference type="Pfam" id="PF20255">
    <property type="entry name" value="DUF6606"/>
    <property type="match status" value="1"/>
</dbReference>
<dbReference type="Pfam" id="PF12359">
    <property type="entry name" value="DUF3645"/>
    <property type="match status" value="1"/>
</dbReference>
<feature type="domain" description="DUF3645" evidence="8">
    <location>
        <begin position="2380"/>
        <end position="2408"/>
    </location>
</feature>
<keyword evidence="5" id="KW-0378">Hydrolase</keyword>
<dbReference type="GO" id="GO:0004843">
    <property type="term" value="F:cysteine-type deubiquitinase activity"/>
    <property type="evidence" value="ECO:0007669"/>
    <property type="project" value="UniProtKB-EC"/>
</dbReference>
<comment type="caution">
    <text evidence="10">The sequence shown here is derived from an EMBL/GenBank/DDBJ whole genome shotgun (WGS) entry which is preliminary data.</text>
</comment>
<gene>
    <name evidence="11" type="ORF">UXM345_LOCUS11207</name>
    <name evidence="10" type="ORF">XDN619_LOCUS4769</name>
</gene>
<dbReference type="PANTHER" id="PTHR13367">
    <property type="entry name" value="UBIQUITIN THIOESTERASE"/>
    <property type="match status" value="1"/>
</dbReference>
<organism evidence="10 12">
    <name type="scientific">Rotaria magnacalcarata</name>
    <dbReference type="NCBI Taxonomy" id="392030"/>
    <lineage>
        <taxon>Eukaryota</taxon>
        <taxon>Metazoa</taxon>
        <taxon>Spiralia</taxon>
        <taxon>Gnathifera</taxon>
        <taxon>Rotifera</taxon>
        <taxon>Eurotatoria</taxon>
        <taxon>Bdelloidea</taxon>
        <taxon>Philodinida</taxon>
        <taxon>Philodinidae</taxon>
        <taxon>Rotaria</taxon>
    </lineage>
</organism>
<keyword evidence="6" id="KW-0788">Thiol protease</keyword>
<name>A0A816NGZ2_9BILA</name>
<dbReference type="InterPro" id="IPR027417">
    <property type="entry name" value="P-loop_NTPase"/>
</dbReference>
<evidence type="ECO:0000256" key="6">
    <source>
        <dbReference type="ARBA" id="ARBA00022807"/>
    </source>
</evidence>
<reference evidence="10" key="1">
    <citation type="submission" date="2021-02" db="EMBL/GenBank/DDBJ databases">
        <authorList>
            <person name="Nowell W R."/>
        </authorList>
    </citation>
    <scope>NUCLEOTIDE SEQUENCE</scope>
</reference>
<dbReference type="Proteomes" id="UP000663842">
    <property type="component" value="Unassembled WGS sequence"/>
</dbReference>
<evidence type="ECO:0000259" key="7">
    <source>
        <dbReference type="Pfam" id="PF12340"/>
    </source>
</evidence>
<evidence type="ECO:0000256" key="2">
    <source>
        <dbReference type="ARBA" id="ARBA00012759"/>
    </source>
</evidence>
<evidence type="ECO:0000313" key="11">
    <source>
        <dbReference type="EMBL" id="CAF3913421.1"/>
    </source>
</evidence>
<evidence type="ECO:0000256" key="4">
    <source>
        <dbReference type="ARBA" id="ARBA00022786"/>
    </source>
</evidence>
<feature type="domain" description="DUF3638" evidence="7">
    <location>
        <begin position="2035"/>
        <end position="2264"/>
    </location>
</feature>
<evidence type="ECO:0000256" key="3">
    <source>
        <dbReference type="ARBA" id="ARBA00022670"/>
    </source>
</evidence>
<dbReference type="EMBL" id="CAJNRG010001152">
    <property type="protein sequence ID" value="CAF2028225.1"/>
    <property type="molecule type" value="Genomic_DNA"/>
</dbReference>
<dbReference type="InterPro" id="IPR022099">
    <property type="entry name" value="DUF3638"/>
</dbReference>
<evidence type="ECO:0000259" key="9">
    <source>
        <dbReference type="Pfam" id="PF20255"/>
    </source>
</evidence>
<accession>A0A816NGZ2</accession>
<dbReference type="GO" id="GO:0006508">
    <property type="term" value="P:proteolysis"/>
    <property type="evidence" value="ECO:0007669"/>
    <property type="project" value="UniProtKB-KW"/>
</dbReference>
<dbReference type="Proteomes" id="UP000663887">
    <property type="component" value="Unassembled WGS sequence"/>
</dbReference>
<dbReference type="InterPro" id="IPR022105">
    <property type="entry name" value="DUF3645"/>
</dbReference>
<keyword evidence="3" id="KW-0645">Protease</keyword>
<dbReference type="InterPro" id="IPR046541">
    <property type="entry name" value="DUF6606"/>
</dbReference>